<reference evidence="2" key="1">
    <citation type="submission" date="2018-02" db="EMBL/GenBank/DDBJ databases">
        <title>Rhizophora mucronata_Transcriptome.</title>
        <authorList>
            <person name="Meera S.P."/>
            <person name="Sreeshan A."/>
            <person name="Augustine A."/>
        </authorList>
    </citation>
    <scope>NUCLEOTIDE SEQUENCE</scope>
    <source>
        <tissue evidence="2">Leaf</tissue>
    </source>
</reference>
<feature type="region of interest" description="Disordered" evidence="1">
    <location>
        <begin position="1"/>
        <end position="30"/>
    </location>
</feature>
<feature type="region of interest" description="Disordered" evidence="1">
    <location>
        <begin position="60"/>
        <end position="171"/>
    </location>
</feature>
<organism evidence="2">
    <name type="scientific">Rhizophora mucronata</name>
    <name type="common">Asiatic mangrove</name>
    <dbReference type="NCBI Taxonomy" id="61149"/>
    <lineage>
        <taxon>Eukaryota</taxon>
        <taxon>Viridiplantae</taxon>
        <taxon>Streptophyta</taxon>
        <taxon>Embryophyta</taxon>
        <taxon>Tracheophyta</taxon>
        <taxon>Spermatophyta</taxon>
        <taxon>Magnoliopsida</taxon>
        <taxon>eudicotyledons</taxon>
        <taxon>Gunneridae</taxon>
        <taxon>Pentapetalae</taxon>
        <taxon>rosids</taxon>
        <taxon>fabids</taxon>
        <taxon>Malpighiales</taxon>
        <taxon>Rhizophoraceae</taxon>
        <taxon>Rhizophora</taxon>
    </lineage>
</organism>
<feature type="compositionally biased region" description="Basic and acidic residues" evidence="1">
    <location>
        <begin position="153"/>
        <end position="171"/>
    </location>
</feature>
<sequence length="171" mass="18479">MAAKSALALVASSPEVEATSKEKYPKKNKLKKHVQVQLLYEKHLPVENHRNDEELARRLHRVMNSSSRNSKNSSTSGLKGNRIKPGCQKTGVSNGGVALGGNPHSVGNGHATVGDLDSEGSIPELHTSVEDGKASGYENSSQLRMDNGGAESSHSRERWEIQGQGVKREED</sequence>
<dbReference type="EMBL" id="GGEC01063199">
    <property type="protein sequence ID" value="MBX43683.1"/>
    <property type="molecule type" value="Transcribed_RNA"/>
</dbReference>
<feature type="compositionally biased region" description="Low complexity" evidence="1">
    <location>
        <begin position="1"/>
        <end position="13"/>
    </location>
</feature>
<evidence type="ECO:0000256" key="1">
    <source>
        <dbReference type="SAM" id="MobiDB-lite"/>
    </source>
</evidence>
<accession>A0A2P2NMI0</accession>
<proteinExistence type="predicted"/>
<feature type="compositionally biased region" description="Low complexity" evidence="1">
    <location>
        <begin position="64"/>
        <end position="76"/>
    </location>
</feature>
<name>A0A2P2NMI0_RHIMU</name>
<evidence type="ECO:0000313" key="2">
    <source>
        <dbReference type="EMBL" id="MBX43683.1"/>
    </source>
</evidence>
<dbReference type="AlphaFoldDB" id="A0A2P2NMI0"/>
<protein>
    <submittedName>
        <fullName evidence="2">Uncharacterized protein</fullName>
    </submittedName>
</protein>
<dbReference type="PANTHER" id="PTHR35477:SF1">
    <property type="entry name" value="OS06G0728500 PROTEIN"/>
    <property type="match status" value="1"/>
</dbReference>
<dbReference type="PANTHER" id="PTHR35477">
    <property type="entry name" value="OS06G0728500 PROTEIN"/>
    <property type="match status" value="1"/>
</dbReference>